<dbReference type="EMBL" id="CP002345">
    <property type="protein sequence ID" value="ADQ79515.1"/>
    <property type="molecule type" value="Genomic_DNA"/>
</dbReference>
<feature type="binding site" evidence="5">
    <location>
        <begin position="119"/>
        <end position="123"/>
    </location>
    <ligand>
        <name>S-adenosyl-L-methionine</name>
        <dbReference type="ChEBI" id="CHEBI:59789"/>
    </ligand>
</feature>
<feature type="domain" description="Release factor glutamine methyltransferase N-terminal" evidence="7">
    <location>
        <begin position="4"/>
        <end position="74"/>
    </location>
</feature>
<evidence type="ECO:0000256" key="4">
    <source>
        <dbReference type="ARBA" id="ARBA00048391"/>
    </source>
</evidence>
<evidence type="ECO:0000256" key="5">
    <source>
        <dbReference type="HAMAP-Rule" id="MF_02126"/>
    </source>
</evidence>
<sequence>MQTAINHILSELKGLYPDTEIKSFSYLIIEKLTGFSRTEIIVNKNTLFSDEQHHVIETFIEKLKKNVPIQYILGETEFFGLTFNVNESVLIPRPETEELVEWIRSENNRSADLNILDIGTGSGCIAISLKHEFPNASVHAFDISEQALNTARSNVERNKLDVTFSRTNILNAPKTEQRWDIIVSNPPYVTEQEKSSILPNVLEHEPHLALFVPDNDPLLFYRSIALFAKHHLKPQGKLYFEINRSFGVETVELLTDLGFCNVELRKDISGNDRMVRAVTPNP</sequence>
<feature type="binding site" evidence="5">
    <location>
        <position position="185"/>
    </location>
    <ligand>
        <name>S-adenosyl-L-methionine</name>
        <dbReference type="ChEBI" id="CHEBI:59789"/>
    </ligand>
</feature>
<dbReference type="PANTHER" id="PTHR18895">
    <property type="entry name" value="HEMK METHYLTRANSFERASE"/>
    <property type="match status" value="1"/>
</dbReference>
<keyword evidence="2 5" id="KW-0808">Transferase</keyword>
<dbReference type="InterPro" id="IPR029063">
    <property type="entry name" value="SAM-dependent_MTases_sf"/>
</dbReference>
<evidence type="ECO:0000313" key="9">
    <source>
        <dbReference type="Proteomes" id="UP000008718"/>
    </source>
</evidence>
<dbReference type="Pfam" id="PF17827">
    <property type="entry name" value="PrmC_N"/>
    <property type="match status" value="1"/>
</dbReference>
<dbReference type="GO" id="GO:0032259">
    <property type="term" value="P:methylation"/>
    <property type="evidence" value="ECO:0007669"/>
    <property type="project" value="UniProtKB-KW"/>
</dbReference>
<reference evidence="8 9" key="2">
    <citation type="journal article" date="2011" name="Stand. Genomic Sci.">
        <title>Complete genome sequence of Paludibacter propionicigenes type strain (WB4).</title>
        <authorList>
            <person name="Gronow S."/>
            <person name="Munk C."/>
            <person name="Lapidus A."/>
            <person name="Nolan M."/>
            <person name="Lucas S."/>
            <person name="Hammon N."/>
            <person name="Deshpande S."/>
            <person name="Cheng J.F."/>
            <person name="Tapia R."/>
            <person name="Han C."/>
            <person name="Goodwin L."/>
            <person name="Pitluck S."/>
            <person name="Liolios K."/>
            <person name="Ivanova N."/>
            <person name="Mavromatis K."/>
            <person name="Mikhailova N."/>
            <person name="Pati A."/>
            <person name="Chen A."/>
            <person name="Palaniappan K."/>
            <person name="Land M."/>
            <person name="Hauser L."/>
            <person name="Chang Y.J."/>
            <person name="Jeffries C.D."/>
            <person name="Brambilla E."/>
            <person name="Rohde M."/>
            <person name="Goker M."/>
            <person name="Detter J.C."/>
            <person name="Woyke T."/>
            <person name="Bristow J."/>
            <person name="Eisen J.A."/>
            <person name="Markowitz V."/>
            <person name="Hugenholtz P."/>
            <person name="Kyrpides N.C."/>
            <person name="Klenk H.P."/>
        </authorList>
    </citation>
    <scope>NUCLEOTIDE SEQUENCE [LARGE SCALE GENOMIC DNA]</scope>
    <source>
        <strain evidence="9">DSM 17365 / JCM 13257 / WB4</strain>
    </source>
</reference>
<protein>
    <recommendedName>
        <fullName evidence="5">Release factor glutamine methyltransferase</fullName>
        <shortName evidence="5">RF MTase</shortName>
        <ecNumber evidence="5">2.1.1.297</ecNumber>
    </recommendedName>
    <alternativeName>
        <fullName evidence="5">N5-glutamine methyltransferase PrmC</fullName>
    </alternativeName>
    <alternativeName>
        <fullName evidence="5">Protein-(glutamine-N5) MTase PrmC</fullName>
    </alternativeName>
    <alternativeName>
        <fullName evidence="5">Protein-glutamine N-methyltransferase PrmC</fullName>
    </alternativeName>
</protein>
<evidence type="ECO:0000256" key="2">
    <source>
        <dbReference type="ARBA" id="ARBA00022679"/>
    </source>
</evidence>
<dbReference type="RefSeq" id="WP_013444884.1">
    <property type="nucleotide sequence ID" value="NC_014734.1"/>
</dbReference>
<dbReference type="InterPro" id="IPR002052">
    <property type="entry name" value="DNA_methylase_N6_adenine_CS"/>
</dbReference>
<feature type="binding site" evidence="5">
    <location>
        <begin position="185"/>
        <end position="188"/>
    </location>
    <ligand>
        <name>substrate</name>
    </ligand>
</feature>
<dbReference type="eggNOG" id="COG2890">
    <property type="taxonomic scope" value="Bacteria"/>
</dbReference>
<evidence type="ECO:0000256" key="3">
    <source>
        <dbReference type="ARBA" id="ARBA00022691"/>
    </source>
</evidence>
<feature type="binding site" evidence="5">
    <location>
        <position position="142"/>
    </location>
    <ligand>
        <name>S-adenosyl-L-methionine</name>
        <dbReference type="ChEBI" id="CHEBI:59789"/>
    </ligand>
</feature>
<dbReference type="HAMAP" id="MF_02126">
    <property type="entry name" value="RF_methyltr_PrmC"/>
    <property type="match status" value="1"/>
</dbReference>
<keyword evidence="1 5" id="KW-0489">Methyltransferase</keyword>
<comment type="caution">
    <text evidence="5">Lacks conserved residue(s) required for the propagation of feature annotation.</text>
</comment>
<accession>E4T471</accession>
<evidence type="ECO:0000259" key="7">
    <source>
        <dbReference type="Pfam" id="PF17827"/>
    </source>
</evidence>
<dbReference type="InterPro" id="IPR040758">
    <property type="entry name" value="PrmC_N"/>
</dbReference>
<dbReference type="HOGENOM" id="CLU_018398_3_2_10"/>
<dbReference type="OrthoDB" id="9800643at2"/>
<dbReference type="STRING" id="694427.Palpr_1369"/>
<proteinExistence type="inferred from homology"/>
<comment type="catalytic activity">
    <reaction evidence="4 5">
        <text>L-glutaminyl-[peptide chain release factor] + S-adenosyl-L-methionine = N(5)-methyl-L-glutaminyl-[peptide chain release factor] + S-adenosyl-L-homocysteine + H(+)</text>
        <dbReference type="Rhea" id="RHEA:42896"/>
        <dbReference type="Rhea" id="RHEA-COMP:10271"/>
        <dbReference type="Rhea" id="RHEA-COMP:10272"/>
        <dbReference type="ChEBI" id="CHEBI:15378"/>
        <dbReference type="ChEBI" id="CHEBI:30011"/>
        <dbReference type="ChEBI" id="CHEBI:57856"/>
        <dbReference type="ChEBI" id="CHEBI:59789"/>
        <dbReference type="ChEBI" id="CHEBI:61891"/>
        <dbReference type="EC" id="2.1.1.297"/>
    </reaction>
</comment>
<dbReference type="PANTHER" id="PTHR18895:SF74">
    <property type="entry name" value="MTRF1L RELEASE FACTOR GLUTAMINE METHYLTRANSFERASE"/>
    <property type="match status" value="1"/>
</dbReference>
<dbReference type="NCBIfam" id="TIGR03534">
    <property type="entry name" value="RF_mod_PrmC"/>
    <property type="match status" value="1"/>
</dbReference>
<dbReference type="InterPro" id="IPR050320">
    <property type="entry name" value="N5-glutamine_MTase"/>
</dbReference>
<gene>
    <name evidence="5" type="primary">prmC</name>
    <name evidence="8" type="ordered locus">Palpr_1369</name>
</gene>
<dbReference type="PROSITE" id="PS00092">
    <property type="entry name" value="N6_MTASE"/>
    <property type="match status" value="1"/>
</dbReference>
<reference key="1">
    <citation type="submission" date="2010-11" db="EMBL/GenBank/DDBJ databases">
        <title>The complete genome of Paludibacter propionicigenes DSM 17365.</title>
        <authorList>
            <consortium name="US DOE Joint Genome Institute (JGI-PGF)"/>
            <person name="Lucas S."/>
            <person name="Copeland A."/>
            <person name="Lapidus A."/>
            <person name="Bruce D."/>
            <person name="Goodwin L."/>
            <person name="Pitluck S."/>
            <person name="Kyrpides N."/>
            <person name="Mavromatis K."/>
            <person name="Ivanova N."/>
            <person name="Munk A.C."/>
            <person name="Brettin T."/>
            <person name="Detter J.C."/>
            <person name="Han C."/>
            <person name="Tapia R."/>
            <person name="Land M."/>
            <person name="Hauser L."/>
            <person name="Markowitz V."/>
            <person name="Cheng J.-F."/>
            <person name="Hugenholtz P."/>
            <person name="Woyke T."/>
            <person name="Wu D."/>
            <person name="Gronow S."/>
            <person name="Wellnitz S."/>
            <person name="Brambilla E."/>
            <person name="Klenk H.-P."/>
            <person name="Eisen J.A."/>
        </authorList>
    </citation>
    <scope>NUCLEOTIDE SEQUENCE</scope>
    <source>
        <strain>WB4</strain>
    </source>
</reference>
<keyword evidence="9" id="KW-1185">Reference proteome</keyword>
<dbReference type="AlphaFoldDB" id="E4T471"/>
<dbReference type="SUPFAM" id="SSF53335">
    <property type="entry name" value="S-adenosyl-L-methionine-dependent methyltransferases"/>
    <property type="match status" value="1"/>
</dbReference>
<dbReference type="EC" id="2.1.1.297" evidence="5"/>
<dbReference type="CDD" id="cd02440">
    <property type="entry name" value="AdoMet_MTases"/>
    <property type="match status" value="1"/>
</dbReference>
<dbReference type="InterPro" id="IPR019874">
    <property type="entry name" value="RF_methyltr_PrmC"/>
</dbReference>
<dbReference type="GO" id="GO:0102559">
    <property type="term" value="F:peptide chain release factor N(5)-glutamine methyltransferase activity"/>
    <property type="evidence" value="ECO:0007669"/>
    <property type="project" value="UniProtKB-EC"/>
</dbReference>
<feature type="domain" description="Methyltransferase small" evidence="6">
    <location>
        <begin position="111"/>
        <end position="198"/>
    </location>
</feature>
<comment type="similarity">
    <text evidence="5">Belongs to the protein N5-glutamine methyltransferase family. PrmC subfamily.</text>
</comment>
<dbReference type="InterPro" id="IPR007848">
    <property type="entry name" value="Small_mtfrase_dom"/>
</dbReference>
<dbReference type="Pfam" id="PF05175">
    <property type="entry name" value="MTS"/>
    <property type="match status" value="1"/>
</dbReference>
<keyword evidence="3 5" id="KW-0949">S-adenosyl-L-methionine</keyword>
<dbReference type="NCBIfam" id="TIGR00536">
    <property type="entry name" value="hemK_fam"/>
    <property type="match status" value="1"/>
</dbReference>
<dbReference type="KEGG" id="ppn:Palpr_1369"/>
<comment type="function">
    <text evidence="5">Methylates the class 1 translation termination release factors RF1/PrfA and RF2/PrfB on the glutamine residue of the universally conserved GGQ motif.</text>
</comment>
<dbReference type="Proteomes" id="UP000008718">
    <property type="component" value="Chromosome"/>
</dbReference>
<name>E4T471_PALPW</name>
<dbReference type="InterPro" id="IPR004556">
    <property type="entry name" value="HemK-like"/>
</dbReference>
<dbReference type="Gene3D" id="1.10.8.10">
    <property type="entry name" value="DNA helicase RuvA subunit, C-terminal domain"/>
    <property type="match status" value="1"/>
</dbReference>
<evidence type="ECO:0000259" key="6">
    <source>
        <dbReference type="Pfam" id="PF05175"/>
    </source>
</evidence>
<evidence type="ECO:0000313" key="8">
    <source>
        <dbReference type="EMBL" id="ADQ79515.1"/>
    </source>
</evidence>
<organism evidence="8 9">
    <name type="scientific">Paludibacter propionicigenes (strain DSM 17365 / JCM 13257 / WB4)</name>
    <dbReference type="NCBI Taxonomy" id="694427"/>
    <lineage>
        <taxon>Bacteria</taxon>
        <taxon>Pseudomonadati</taxon>
        <taxon>Bacteroidota</taxon>
        <taxon>Bacteroidia</taxon>
        <taxon>Bacteroidales</taxon>
        <taxon>Paludibacteraceae</taxon>
        <taxon>Paludibacter</taxon>
    </lineage>
</organism>
<evidence type="ECO:0000256" key="1">
    <source>
        <dbReference type="ARBA" id="ARBA00022603"/>
    </source>
</evidence>
<dbReference type="GO" id="GO:0003676">
    <property type="term" value="F:nucleic acid binding"/>
    <property type="evidence" value="ECO:0007669"/>
    <property type="project" value="InterPro"/>
</dbReference>
<dbReference type="Gene3D" id="3.40.50.150">
    <property type="entry name" value="Vaccinia Virus protein VP39"/>
    <property type="match status" value="1"/>
</dbReference>